<dbReference type="PANTHER" id="PTHR24198:SF165">
    <property type="entry name" value="ANKYRIN REPEAT-CONTAINING PROTEIN-RELATED"/>
    <property type="match status" value="1"/>
</dbReference>
<protein>
    <submittedName>
        <fullName evidence="3">Uncharacterized protein</fullName>
    </submittedName>
</protein>
<dbReference type="AlphaFoldDB" id="A0AA39L599"/>
<keyword evidence="4" id="KW-1185">Reference proteome</keyword>
<keyword evidence="2" id="KW-0040">ANK repeat</keyword>
<dbReference type="SUPFAM" id="SSF81383">
    <property type="entry name" value="F-box domain"/>
    <property type="match status" value="1"/>
</dbReference>
<accession>A0AA39L599</accession>
<reference evidence="3" key="1">
    <citation type="submission" date="2022-10" db="EMBL/GenBank/DDBJ databases">
        <title>Determination and structural analysis of whole genome sequence of Sarocladium strictum F4-1.</title>
        <authorList>
            <person name="Hu L."/>
            <person name="Jiang Y."/>
        </authorList>
    </citation>
    <scope>NUCLEOTIDE SEQUENCE</scope>
    <source>
        <strain evidence="3">F4-1</strain>
    </source>
</reference>
<comment type="caution">
    <text evidence="3">The sequence shown here is derived from an EMBL/GenBank/DDBJ whole genome shotgun (WGS) entry which is preliminary data.</text>
</comment>
<evidence type="ECO:0000313" key="4">
    <source>
        <dbReference type="Proteomes" id="UP001175261"/>
    </source>
</evidence>
<dbReference type="InterPro" id="IPR036770">
    <property type="entry name" value="Ankyrin_rpt-contain_sf"/>
</dbReference>
<organism evidence="3 4">
    <name type="scientific">Sarocladium strictum</name>
    <name type="common">Black bundle disease fungus</name>
    <name type="synonym">Acremonium strictum</name>
    <dbReference type="NCBI Taxonomy" id="5046"/>
    <lineage>
        <taxon>Eukaryota</taxon>
        <taxon>Fungi</taxon>
        <taxon>Dikarya</taxon>
        <taxon>Ascomycota</taxon>
        <taxon>Pezizomycotina</taxon>
        <taxon>Sordariomycetes</taxon>
        <taxon>Hypocreomycetidae</taxon>
        <taxon>Hypocreales</taxon>
        <taxon>Sarocladiaceae</taxon>
        <taxon>Sarocladium</taxon>
    </lineage>
</organism>
<dbReference type="Gene3D" id="1.25.40.20">
    <property type="entry name" value="Ankyrin repeat-containing domain"/>
    <property type="match status" value="1"/>
</dbReference>
<name>A0AA39L599_SARSR</name>
<dbReference type="SUPFAM" id="SSF48403">
    <property type="entry name" value="Ankyrin repeat"/>
    <property type="match status" value="1"/>
</dbReference>
<evidence type="ECO:0000256" key="1">
    <source>
        <dbReference type="ARBA" id="ARBA00022737"/>
    </source>
</evidence>
<dbReference type="InterPro" id="IPR002110">
    <property type="entry name" value="Ankyrin_rpt"/>
</dbReference>
<dbReference type="SMART" id="SM00248">
    <property type="entry name" value="ANK"/>
    <property type="match status" value="5"/>
</dbReference>
<gene>
    <name evidence="3" type="ORF">NLU13_8556</name>
</gene>
<evidence type="ECO:0000256" key="2">
    <source>
        <dbReference type="ARBA" id="ARBA00023043"/>
    </source>
</evidence>
<proteinExistence type="predicted"/>
<keyword evidence="1" id="KW-0677">Repeat</keyword>
<dbReference type="CDD" id="cd09917">
    <property type="entry name" value="F-box_SF"/>
    <property type="match status" value="1"/>
</dbReference>
<dbReference type="Proteomes" id="UP001175261">
    <property type="component" value="Unassembled WGS sequence"/>
</dbReference>
<evidence type="ECO:0000313" key="3">
    <source>
        <dbReference type="EMBL" id="KAK0384470.1"/>
    </source>
</evidence>
<dbReference type="InterPro" id="IPR036047">
    <property type="entry name" value="F-box-like_dom_sf"/>
</dbReference>
<sequence>MCKMVRGRSGSCITRKAPSPRLRIQASSSFERCPSHFALLSENDKMSSERNLFSRLPPELLLLVCEFIPSAADLDRFVRTCRSACNIAEPILYRRQNGSSHALLWAIALSGSGHQHIARRATHIIHKVTGYSRQWLHEVGFNTVYIEDTQGAESRNIRAYATPFLVATALGSVGLAKHLLRYGASPKAMGFNISAIIPTSLRAYIDEKTLCELKALDEENGTRRISPLAYAFERRHEGMITFLLEQDHDFGLVEGWDGDRTLPPRWKCATTLHSLAATNLLTKSLKQLVEAECRRFASHINYKIGADMAPLHVAITNCNLVALKSLATTEYINLDVQTYMGRTPLLLAIRGCWTTLKANERDKFQEMASRLIKQGCDSNALVGGMIDETPLIVAMRVVQDDWETASDKVWPIVRSLIDHGARINTITPQGTTAMHVLFEAWMAPDVADPKSLEIRLKELIEEFGANMNIPMRSRSSMLGCCLDQLWELPTDCRMKRMFQYLAGRGARLLRRELIDTCRNLMREDAPGPLNELDMTPYGPPMAGEQAYEFYKLAFSDGGSLKLVKWFLGWLPWPVQANDLIPDILFRRQWDAGNNVRNFIRRTTDPQIPWDATGQDLLHHMVEKLCHDDAYTEAKAIKDATMFISRGATTRRNPERTEQDWPRSAVSWVIALSKERGDRYRKLEILLRRVEDDELGIRREDCSKYLH</sequence>
<dbReference type="EMBL" id="JAPDFR010000008">
    <property type="protein sequence ID" value="KAK0384470.1"/>
    <property type="molecule type" value="Genomic_DNA"/>
</dbReference>
<dbReference type="PANTHER" id="PTHR24198">
    <property type="entry name" value="ANKYRIN REPEAT AND PROTEIN KINASE DOMAIN-CONTAINING PROTEIN"/>
    <property type="match status" value="1"/>
</dbReference>